<evidence type="ECO:0000256" key="2">
    <source>
        <dbReference type="ARBA" id="ARBA00022692"/>
    </source>
</evidence>
<feature type="transmembrane region" description="Helical" evidence="5">
    <location>
        <begin position="70"/>
        <end position="93"/>
    </location>
</feature>
<feature type="domain" description="O-antigen ligase-related" evidence="6">
    <location>
        <begin position="248"/>
        <end position="391"/>
    </location>
</feature>
<feature type="transmembrane region" description="Helical" evidence="5">
    <location>
        <begin position="124"/>
        <end position="144"/>
    </location>
</feature>
<keyword evidence="2 5" id="KW-0812">Transmembrane</keyword>
<dbReference type="EMBL" id="JSZA02000027">
    <property type="protein sequence ID" value="TGO03307.1"/>
    <property type="molecule type" value="Genomic_DNA"/>
</dbReference>
<comment type="caution">
    <text evidence="7">The sequence shown here is derived from an EMBL/GenBank/DDBJ whole genome shotgun (WGS) entry which is preliminary data.</text>
</comment>
<feature type="transmembrane region" description="Helical" evidence="5">
    <location>
        <begin position="440"/>
        <end position="460"/>
    </location>
</feature>
<proteinExistence type="predicted"/>
<feature type="transmembrane region" description="Helical" evidence="5">
    <location>
        <begin position="385"/>
        <end position="405"/>
    </location>
</feature>
<feature type="transmembrane region" description="Helical" evidence="5">
    <location>
        <begin position="12"/>
        <end position="27"/>
    </location>
</feature>
<evidence type="ECO:0000256" key="4">
    <source>
        <dbReference type="ARBA" id="ARBA00023136"/>
    </source>
</evidence>
<keyword evidence="3 5" id="KW-1133">Transmembrane helix</keyword>
<dbReference type="PANTHER" id="PTHR37422">
    <property type="entry name" value="TEICHURONIC ACID BIOSYNTHESIS PROTEIN TUAE"/>
    <property type="match status" value="1"/>
</dbReference>
<dbReference type="PANTHER" id="PTHR37422:SF13">
    <property type="entry name" value="LIPOPOLYSACCHARIDE BIOSYNTHESIS PROTEIN PA4999-RELATED"/>
    <property type="match status" value="1"/>
</dbReference>
<dbReference type="AlphaFoldDB" id="A0A4E0QRK2"/>
<feature type="transmembrane region" description="Helical" evidence="5">
    <location>
        <begin position="290"/>
        <end position="312"/>
    </location>
</feature>
<keyword evidence="4 5" id="KW-0472">Membrane</keyword>
<gene>
    <name evidence="7" type="ORF">PN36_09185</name>
</gene>
<dbReference type="InterPro" id="IPR007016">
    <property type="entry name" value="O-antigen_ligase-rel_domated"/>
</dbReference>
<evidence type="ECO:0000313" key="7">
    <source>
        <dbReference type="EMBL" id="TGO03307.1"/>
    </source>
</evidence>
<evidence type="ECO:0000313" key="8">
    <source>
        <dbReference type="Proteomes" id="UP000030428"/>
    </source>
</evidence>
<feature type="transmembrane region" description="Helical" evidence="5">
    <location>
        <begin position="156"/>
        <end position="180"/>
    </location>
</feature>
<keyword evidence="8" id="KW-1185">Reference proteome</keyword>
<evidence type="ECO:0000256" key="5">
    <source>
        <dbReference type="SAM" id="Phobius"/>
    </source>
</evidence>
<dbReference type="GO" id="GO:0016020">
    <property type="term" value="C:membrane"/>
    <property type="evidence" value="ECO:0007669"/>
    <property type="project" value="UniProtKB-SubCell"/>
</dbReference>
<organism evidence="7 8">
    <name type="scientific">Candidatus Thiomargarita nelsonii</name>
    <dbReference type="NCBI Taxonomy" id="1003181"/>
    <lineage>
        <taxon>Bacteria</taxon>
        <taxon>Pseudomonadati</taxon>
        <taxon>Pseudomonadota</taxon>
        <taxon>Gammaproteobacteria</taxon>
        <taxon>Thiotrichales</taxon>
        <taxon>Thiotrichaceae</taxon>
        <taxon>Thiomargarita</taxon>
    </lineage>
</organism>
<dbReference type="Proteomes" id="UP000030428">
    <property type="component" value="Unassembled WGS sequence"/>
</dbReference>
<evidence type="ECO:0000256" key="1">
    <source>
        <dbReference type="ARBA" id="ARBA00004141"/>
    </source>
</evidence>
<dbReference type="Pfam" id="PF04932">
    <property type="entry name" value="Wzy_C"/>
    <property type="match status" value="1"/>
</dbReference>
<feature type="transmembrane region" description="Helical" evidence="5">
    <location>
        <begin position="200"/>
        <end position="219"/>
    </location>
</feature>
<accession>A0A4E0QRK2</accession>
<feature type="transmembrane region" description="Helical" evidence="5">
    <location>
        <begin position="267"/>
        <end position="283"/>
    </location>
</feature>
<evidence type="ECO:0000259" key="6">
    <source>
        <dbReference type="Pfam" id="PF04932"/>
    </source>
</evidence>
<comment type="subcellular location">
    <subcellularLocation>
        <location evidence="1">Membrane</location>
        <topology evidence="1">Multi-pass membrane protein</topology>
    </subcellularLocation>
</comment>
<protein>
    <recommendedName>
        <fullName evidence="6">O-antigen ligase-related domain-containing protein</fullName>
    </recommendedName>
</protein>
<reference evidence="7 8" key="1">
    <citation type="journal article" date="2016" name="Front. Microbiol.">
        <title>Single-Cell (Meta-)Genomics of a Dimorphic Candidatus Thiomargarita nelsonii Reveals Genomic Plasticity.</title>
        <authorList>
            <person name="Flood B.E."/>
            <person name="Fliss P."/>
            <person name="Jones D.S."/>
            <person name="Dick G.J."/>
            <person name="Jain S."/>
            <person name="Kaster A.K."/>
            <person name="Winkel M."/>
            <person name="Mussmann M."/>
            <person name="Bailey J."/>
        </authorList>
    </citation>
    <scope>NUCLEOTIDE SEQUENCE [LARGE SCALE GENOMIC DNA]</scope>
    <source>
        <strain evidence="7">Hydrate Ridge</strain>
    </source>
</reference>
<sequence>MPRHHSSADKGLFIGFLILMFWLPLPLGSNRPWAWAIMEVWIFSLFLVWLWGFWQGRFKLTPVFYKAKPIFILFGLWLFYIAFQCIPLPYFLIEWLSPEAASMQALWTAHPTTATLSVTPHTTAISLLKSISYVLLFVLTLLLVRRAKRLRWLAYTLVLSGLFQAVYGSILTLSGIDSLFLEKVPYAGLATGSFINRNHLAGYLEMCLAVGIGLLIAQLKDSDNTTWRQRLRSLVAWVLSDKMRLRLYLVMMVIALVLTHSRMGNTAFFASMMIAGVVGLILFRQHAPRATVILLVTLIVIDILIVGAWFGVEKVAQRLQQTSLVSEERDEVNIYSISYWQDYLWTGSGLGSYKLTFPRYRGDDVRGFFDHAHNDYLEFGAETGIIGLLLLGSIVIFSLGLALLAQYRRRDSLSRGIAFSAFMAITALLIHSSVDFNLQIPANAATFIVILAMAWLAYFLKPETRRKSKVRKRVVLAVESKVQNNPIP</sequence>
<feature type="transmembrane region" description="Helical" evidence="5">
    <location>
        <begin position="33"/>
        <end position="54"/>
    </location>
</feature>
<dbReference type="InterPro" id="IPR051533">
    <property type="entry name" value="WaaL-like"/>
</dbReference>
<feature type="transmembrane region" description="Helical" evidence="5">
    <location>
        <begin position="245"/>
        <end position="261"/>
    </location>
</feature>
<evidence type="ECO:0000256" key="3">
    <source>
        <dbReference type="ARBA" id="ARBA00022989"/>
    </source>
</evidence>
<name>A0A4E0QRK2_9GAMM</name>
<feature type="transmembrane region" description="Helical" evidence="5">
    <location>
        <begin position="417"/>
        <end position="434"/>
    </location>
</feature>